<feature type="region of interest" description="Disordered" evidence="1">
    <location>
        <begin position="1"/>
        <end position="75"/>
    </location>
</feature>
<evidence type="ECO:0000313" key="3">
    <source>
        <dbReference type="Proteomes" id="UP000283946"/>
    </source>
</evidence>
<dbReference type="RefSeq" id="WP_104264059.1">
    <property type="nucleotide sequence ID" value="NZ_CP028130.1"/>
</dbReference>
<organism evidence="2 3">
    <name type="scientific">Rathayibacter iranicus</name>
    <dbReference type="NCBI Taxonomy" id="59737"/>
    <lineage>
        <taxon>Bacteria</taxon>
        <taxon>Bacillati</taxon>
        <taxon>Actinomycetota</taxon>
        <taxon>Actinomycetes</taxon>
        <taxon>Micrococcales</taxon>
        <taxon>Microbacteriaceae</taxon>
        <taxon>Rathayibacter</taxon>
    </lineage>
</organism>
<dbReference type="AlphaFoldDB" id="A0AAD2PTT9"/>
<evidence type="ECO:0000256" key="1">
    <source>
        <dbReference type="SAM" id="MobiDB-lite"/>
    </source>
</evidence>
<protein>
    <submittedName>
        <fullName evidence="2">Uncharacterized protein</fullName>
    </submittedName>
</protein>
<feature type="compositionally biased region" description="Basic and acidic residues" evidence="1">
    <location>
        <begin position="1"/>
        <end position="26"/>
    </location>
</feature>
<reference evidence="2 3" key="1">
    <citation type="submission" date="2018-03" db="EMBL/GenBank/DDBJ databases">
        <title>Bacteriophage NCPPB3778 and a type I-E CRISPR drive the evolution of the US Biological Select Agent, Rathayibacter toxicus.</title>
        <authorList>
            <person name="Davis E.W.II."/>
            <person name="Tabima J.F."/>
            <person name="Weisberg A.J."/>
            <person name="Dantas Lopes L."/>
            <person name="Wiseman M.S."/>
            <person name="Wiseman M.S."/>
            <person name="Pupko T."/>
            <person name="Belcher M.S."/>
            <person name="Sechler A.J."/>
            <person name="Tancos M.A."/>
            <person name="Schroeder B.K."/>
            <person name="Murray T.D."/>
            <person name="Luster D.G."/>
            <person name="Schneider W.L."/>
            <person name="Rogers E."/>
            <person name="Andreote F.D."/>
            <person name="Grunwald N.J."/>
            <person name="Putnam M.L."/>
            <person name="Chang J.H."/>
        </authorList>
    </citation>
    <scope>NUCLEOTIDE SEQUENCE [LARGE SCALE GENOMIC DNA]</scope>
    <source>
        <strain evidence="2 3">NCCPB 2253</strain>
    </source>
</reference>
<dbReference type="EMBL" id="CP028130">
    <property type="protein sequence ID" value="AZZ54829.1"/>
    <property type="molecule type" value="Genomic_DNA"/>
</dbReference>
<gene>
    <name evidence="2" type="ORF">C7V51_02225</name>
</gene>
<accession>A0AAD2PTT9</accession>
<dbReference type="Proteomes" id="UP000283946">
    <property type="component" value="Chromosome"/>
</dbReference>
<sequence>MNRDESIYSGTHDEGGDDALRSEESRMVAANDSSGAGGTRGDVGMSTTSGAGTGVPTRGAPPHSGSPSELRPTAFPHAGLEFSLVPSGHEEWRIEHPTGRAVGVLAVISHAGEEAEAVFVTRRVGSEDAVAEGTDWRGIVSAVINDEAADQRDAVDPDPTVSHVRGGLITRAPSAPDALP</sequence>
<name>A0AAD2PTT9_9MICO</name>
<evidence type="ECO:0000313" key="2">
    <source>
        <dbReference type="EMBL" id="AZZ54829.1"/>
    </source>
</evidence>
<feature type="region of interest" description="Disordered" evidence="1">
    <location>
        <begin position="150"/>
        <end position="180"/>
    </location>
</feature>
<proteinExistence type="predicted"/>
<dbReference type="KEGG" id="ria:C7V51_02225"/>